<accession>A0A2B2M029</accession>
<sequence length="254" mass="28903">MILLLIFYLNINVGGIIMKKVYFFAVIFVVITVLLNIFMQPIVDSIGIATMYIAILIFYALYALSFIIIADTAKWITKGGIGGIYGRRKKDVTIYQWTGNTKDLDEQLKILIGCKKVSGDVIDNMGVIKERIRYYFKDDKSKMKRFKAYLNVVEKDSTPIVIQTFIMAIFSSAFASTLVTGNIKHVIQFFIPISKDGVGIEISGLFYYTTGVIFLLILIIIMISFLISFTDRTRIRIIQEAIDIYLDENEKSSI</sequence>
<dbReference type="AlphaFoldDB" id="A0A2B2M029"/>
<evidence type="ECO:0000256" key="1">
    <source>
        <dbReference type="SAM" id="Phobius"/>
    </source>
</evidence>
<comment type="caution">
    <text evidence="2">The sequence shown here is derived from an EMBL/GenBank/DDBJ whole genome shotgun (WGS) entry which is preliminary data.</text>
</comment>
<dbReference type="Proteomes" id="UP000224386">
    <property type="component" value="Unassembled WGS sequence"/>
</dbReference>
<reference evidence="2 3" key="1">
    <citation type="submission" date="2017-09" db="EMBL/GenBank/DDBJ databases">
        <title>Large-scale bioinformatics analysis of Bacillus genomes uncovers conserved roles of natural products in bacterial physiology.</title>
        <authorList>
            <consortium name="Agbiome Team Llc"/>
            <person name="Bleich R.M."/>
            <person name="Grubbs K.J."/>
            <person name="Santa Maria K.C."/>
            <person name="Allen S.E."/>
            <person name="Farag S."/>
            <person name="Shank E.A."/>
            <person name="Bowers A."/>
        </authorList>
    </citation>
    <scope>NUCLEOTIDE SEQUENCE [LARGE SCALE GENOMIC DNA]</scope>
    <source>
        <strain evidence="2 3">AFS070861</strain>
    </source>
</reference>
<proteinExistence type="predicted"/>
<keyword evidence="1" id="KW-0472">Membrane</keyword>
<dbReference type="EMBL" id="NVAP01000019">
    <property type="protein sequence ID" value="PFQ47842.1"/>
    <property type="molecule type" value="Genomic_DNA"/>
</dbReference>
<name>A0A2B2M029_BACCE</name>
<feature type="transmembrane region" description="Helical" evidence="1">
    <location>
        <begin position="45"/>
        <end position="69"/>
    </location>
</feature>
<feature type="transmembrane region" description="Helical" evidence="1">
    <location>
        <begin position="21"/>
        <end position="39"/>
    </location>
</feature>
<organism evidence="2 3">
    <name type="scientific">Bacillus cereus</name>
    <dbReference type="NCBI Taxonomy" id="1396"/>
    <lineage>
        <taxon>Bacteria</taxon>
        <taxon>Bacillati</taxon>
        <taxon>Bacillota</taxon>
        <taxon>Bacilli</taxon>
        <taxon>Bacillales</taxon>
        <taxon>Bacillaceae</taxon>
        <taxon>Bacillus</taxon>
        <taxon>Bacillus cereus group</taxon>
    </lineage>
</organism>
<evidence type="ECO:0000313" key="2">
    <source>
        <dbReference type="EMBL" id="PFQ47842.1"/>
    </source>
</evidence>
<protein>
    <submittedName>
        <fullName evidence="2">Uncharacterized protein</fullName>
    </submittedName>
</protein>
<gene>
    <name evidence="2" type="ORF">COK05_08885</name>
</gene>
<feature type="transmembrane region" description="Helical" evidence="1">
    <location>
        <begin position="205"/>
        <end position="229"/>
    </location>
</feature>
<keyword evidence="1" id="KW-0812">Transmembrane</keyword>
<evidence type="ECO:0000313" key="3">
    <source>
        <dbReference type="Proteomes" id="UP000224386"/>
    </source>
</evidence>
<feature type="transmembrane region" description="Helical" evidence="1">
    <location>
        <begin position="165"/>
        <end position="185"/>
    </location>
</feature>
<keyword evidence="1" id="KW-1133">Transmembrane helix</keyword>